<keyword evidence="3" id="KW-1185">Reference proteome</keyword>
<evidence type="ECO:0000256" key="1">
    <source>
        <dbReference type="SAM" id="MobiDB-lite"/>
    </source>
</evidence>
<proteinExistence type="predicted"/>
<dbReference type="AlphaFoldDB" id="A0A067PNK1"/>
<evidence type="ECO:0000313" key="2">
    <source>
        <dbReference type="EMBL" id="KDQ55380.1"/>
    </source>
</evidence>
<accession>A0A067PNK1</accession>
<name>A0A067PNK1_9AGAM</name>
<evidence type="ECO:0000313" key="3">
    <source>
        <dbReference type="Proteomes" id="UP000027265"/>
    </source>
</evidence>
<sequence length="186" mass="20120">MNSNMLPSSQSSFQPSSSSQSTLYSMQGMQMPMSYSQSGFPNQSFVSQTLSSDSVLQGSDPNSPELFKQNIQLVQELVNRVNALATNALHGVENAYHPGTSPTQTSADIASLRQTLQHLITVMCRSGVGALPLLTPDQSMSIPDEEKMMADAQKAIQVLYERHKRTQESAGVVASLLGAVDPTSRR</sequence>
<gene>
    <name evidence="2" type="ORF">JAAARDRAFT_37394</name>
</gene>
<reference evidence="3" key="1">
    <citation type="journal article" date="2014" name="Proc. Natl. Acad. Sci. U.S.A.">
        <title>Extensive sampling of basidiomycete genomes demonstrates inadequacy of the white-rot/brown-rot paradigm for wood decay fungi.</title>
        <authorList>
            <person name="Riley R."/>
            <person name="Salamov A.A."/>
            <person name="Brown D.W."/>
            <person name="Nagy L.G."/>
            <person name="Floudas D."/>
            <person name="Held B.W."/>
            <person name="Levasseur A."/>
            <person name="Lombard V."/>
            <person name="Morin E."/>
            <person name="Otillar R."/>
            <person name="Lindquist E.A."/>
            <person name="Sun H."/>
            <person name="LaButti K.M."/>
            <person name="Schmutz J."/>
            <person name="Jabbour D."/>
            <person name="Luo H."/>
            <person name="Baker S.E."/>
            <person name="Pisabarro A.G."/>
            <person name="Walton J.D."/>
            <person name="Blanchette R.A."/>
            <person name="Henrissat B."/>
            <person name="Martin F."/>
            <person name="Cullen D."/>
            <person name="Hibbett D.S."/>
            <person name="Grigoriev I.V."/>
        </authorList>
    </citation>
    <scope>NUCLEOTIDE SEQUENCE [LARGE SCALE GENOMIC DNA]</scope>
    <source>
        <strain evidence="3">MUCL 33604</strain>
    </source>
</reference>
<dbReference type="OrthoDB" id="3203574at2759"/>
<organism evidence="2 3">
    <name type="scientific">Jaapia argillacea MUCL 33604</name>
    <dbReference type="NCBI Taxonomy" id="933084"/>
    <lineage>
        <taxon>Eukaryota</taxon>
        <taxon>Fungi</taxon>
        <taxon>Dikarya</taxon>
        <taxon>Basidiomycota</taxon>
        <taxon>Agaricomycotina</taxon>
        <taxon>Agaricomycetes</taxon>
        <taxon>Agaricomycetidae</taxon>
        <taxon>Jaapiales</taxon>
        <taxon>Jaapiaceae</taxon>
        <taxon>Jaapia</taxon>
    </lineage>
</organism>
<feature type="compositionally biased region" description="Low complexity" evidence="1">
    <location>
        <begin position="7"/>
        <end position="21"/>
    </location>
</feature>
<dbReference type="EMBL" id="KL197725">
    <property type="protein sequence ID" value="KDQ55380.1"/>
    <property type="molecule type" value="Genomic_DNA"/>
</dbReference>
<dbReference type="InParanoid" id="A0A067PNK1"/>
<feature type="region of interest" description="Disordered" evidence="1">
    <location>
        <begin position="1"/>
        <end position="23"/>
    </location>
</feature>
<dbReference type="Proteomes" id="UP000027265">
    <property type="component" value="Unassembled WGS sequence"/>
</dbReference>
<protein>
    <submittedName>
        <fullName evidence="2">Uncharacterized protein</fullName>
    </submittedName>
</protein>
<dbReference type="HOGENOM" id="CLU_112554_1_0_1"/>